<evidence type="ECO:0000313" key="5">
    <source>
        <dbReference type="EMBL" id="KAK9035183.1"/>
    </source>
</evidence>
<dbReference type="InterPro" id="IPR000408">
    <property type="entry name" value="Reg_chr_condens"/>
</dbReference>
<keyword evidence="1" id="KW-0677">Repeat</keyword>
<dbReference type="Proteomes" id="UP001396334">
    <property type="component" value="Unassembled WGS sequence"/>
</dbReference>
<evidence type="ECO:0000313" key="6">
    <source>
        <dbReference type="Proteomes" id="UP001396334"/>
    </source>
</evidence>
<feature type="domain" description="RCC1-like" evidence="4">
    <location>
        <begin position="25"/>
        <end position="424"/>
    </location>
</feature>
<dbReference type="InterPro" id="IPR058923">
    <property type="entry name" value="RCC1-like_dom"/>
</dbReference>
<feature type="repeat" description="RCC1" evidence="2">
    <location>
        <begin position="134"/>
        <end position="186"/>
    </location>
</feature>
<evidence type="ECO:0000256" key="2">
    <source>
        <dbReference type="PROSITE-ProRule" id="PRU00235"/>
    </source>
</evidence>
<name>A0ABR2TDB0_9ROSI</name>
<protein>
    <recommendedName>
        <fullName evidence="4">RCC1-like domain-containing protein</fullName>
    </recommendedName>
</protein>
<dbReference type="InterPro" id="IPR051210">
    <property type="entry name" value="Ub_ligase/GEF_domain"/>
</dbReference>
<dbReference type="Pfam" id="PF25390">
    <property type="entry name" value="WD40_RLD"/>
    <property type="match status" value="1"/>
</dbReference>
<feature type="repeat" description="RCC1" evidence="2">
    <location>
        <begin position="79"/>
        <end position="133"/>
    </location>
</feature>
<feature type="compositionally biased region" description="Basic and acidic residues" evidence="3">
    <location>
        <begin position="560"/>
        <end position="572"/>
    </location>
</feature>
<dbReference type="SUPFAM" id="SSF50985">
    <property type="entry name" value="RCC1/BLIP-II"/>
    <property type="match status" value="1"/>
</dbReference>
<accession>A0ABR2TDB0</accession>
<comment type="caution">
    <text evidence="5">The sequence shown here is derived from an EMBL/GenBank/DDBJ whole genome shotgun (WGS) entry which is preliminary data.</text>
</comment>
<dbReference type="InterPro" id="IPR009091">
    <property type="entry name" value="RCC1/BLIP-II"/>
</dbReference>
<reference evidence="5 6" key="1">
    <citation type="journal article" date="2024" name="G3 (Bethesda)">
        <title>Genome assembly of Hibiscus sabdariffa L. provides insights into metabolisms of medicinal natural products.</title>
        <authorList>
            <person name="Kim T."/>
        </authorList>
    </citation>
    <scope>NUCLEOTIDE SEQUENCE [LARGE SCALE GENOMIC DNA]</scope>
    <source>
        <strain evidence="5">TK-2024</strain>
        <tissue evidence="5">Old leaves</tissue>
    </source>
</reference>
<feature type="repeat" description="RCC1" evidence="2">
    <location>
        <begin position="386"/>
        <end position="437"/>
    </location>
</feature>
<dbReference type="PANTHER" id="PTHR22870:SF365">
    <property type="entry name" value="REGULATOR OF CHROMOSOME CONDENSATION (CELL CYCLE REGULATORY PROTEIN)-RELATED"/>
    <property type="match status" value="1"/>
</dbReference>
<keyword evidence="6" id="KW-1185">Reference proteome</keyword>
<dbReference type="PROSITE" id="PS00626">
    <property type="entry name" value="RCC1_2"/>
    <property type="match status" value="1"/>
</dbReference>
<dbReference type="PRINTS" id="PR00633">
    <property type="entry name" value="RCCNDNSATION"/>
</dbReference>
<dbReference type="Gene3D" id="2.130.10.30">
    <property type="entry name" value="Regulator of chromosome condensation 1/beta-lactamase-inhibitor protein II"/>
    <property type="match status" value="2"/>
</dbReference>
<dbReference type="EMBL" id="JBBPBN010000006">
    <property type="protein sequence ID" value="KAK9035183.1"/>
    <property type="molecule type" value="Genomic_DNA"/>
</dbReference>
<sequence>MALAVSTKPLLAQSTTNKPRWMSTVMSFGHGSQGALGLPDSVTGHRGDAFEPTRVFGLPSDITSVSAGHYHSLAIDSRGGLWAWGRNQESQLGRDPLAPRDSWNAPKRVEGLDHVNVCAAFASGVISAAIGSDGSVWVWGKSKRGQLGLGKGIIEAITPRRVEALAREKIVKVSFGWGHGLALTEDGKLFGWGYLADGRIGNVGEALEASLLDSNANISMSDKQFSGSVLDVAEKMVLEGMEKEKDMPISWEPRLVEELQGVEVKDIVCGLDHSLVLCRNGTLLSSGSNVYGQLGRAKLDLGFLPVDLTAHPVSIASGLGHSLAICEVLSSDVEGMSIFSWGWNQCSQLGREGLENLPSMIEGWEGEAPISVSGGRVHSTAVTSNGEVWVWGCGKNGRLGLGSSSDEAEPTLLDCLEDFKVVQAVSVKPSSIFLSAEQFVSLTDKNHLRVHPFCTVRPEFSLSCRATSYTSSGTGQGLTCAYNLVLKEFLLRIDGEILEIMFSPLGNSGFAFVCAIEVFSAPKDFIIDDGARLINALNYQPRRNRESSSRTCNPPSLRGGAKEKKRGEERMMLENPTPSAPDAAPAIRRYAPPNQRNRSLGRRKSGEKNLGASSRNNNLVVDAGSSAILNEDHHRPTLIPLEGCSKSDASQLLSNRWAAALHRYHDTTIDLSERPVLYSGSSDSAWRNFRLPHQMMSPTNTIGHSSGSQMDFLAELRRAIRNANTEN</sequence>
<evidence type="ECO:0000256" key="3">
    <source>
        <dbReference type="SAM" id="MobiDB-lite"/>
    </source>
</evidence>
<organism evidence="5 6">
    <name type="scientific">Hibiscus sabdariffa</name>
    <name type="common">roselle</name>
    <dbReference type="NCBI Taxonomy" id="183260"/>
    <lineage>
        <taxon>Eukaryota</taxon>
        <taxon>Viridiplantae</taxon>
        <taxon>Streptophyta</taxon>
        <taxon>Embryophyta</taxon>
        <taxon>Tracheophyta</taxon>
        <taxon>Spermatophyta</taxon>
        <taxon>Magnoliopsida</taxon>
        <taxon>eudicotyledons</taxon>
        <taxon>Gunneridae</taxon>
        <taxon>Pentapetalae</taxon>
        <taxon>rosids</taxon>
        <taxon>malvids</taxon>
        <taxon>Malvales</taxon>
        <taxon>Malvaceae</taxon>
        <taxon>Malvoideae</taxon>
        <taxon>Hibiscus</taxon>
    </lineage>
</organism>
<proteinExistence type="predicted"/>
<feature type="repeat" description="RCC1" evidence="2">
    <location>
        <begin position="187"/>
        <end position="280"/>
    </location>
</feature>
<dbReference type="PANTHER" id="PTHR22870">
    <property type="entry name" value="REGULATOR OF CHROMOSOME CONDENSATION"/>
    <property type="match status" value="1"/>
</dbReference>
<feature type="repeat" description="RCC1" evidence="2">
    <location>
        <begin position="281"/>
        <end position="328"/>
    </location>
</feature>
<feature type="region of interest" description="Disordered" evidence="3">
    <location>
        <begin position="543"/>
        <end position="617"/>
    </location>
</feature>
<feature type="repeat" description="RCC1" evidence="2">
    <location>
        <begin position="336"/>
        <end position="385"/>
    </location>
</feature>
<gene>
    <name evidence="5" type="ORF">V6N11_077231</name>
</gene>
<evidence type="ECO:0000256" key="1">
    <source>
        <dbReference type="ARBA" id="ARBA00022737"/>
    </source>
</evidence>
<feature type="repeat" description="RCC1" evidence="2">
    <location>
        <begin position="23"/>
        <end position="78"/>
    </location>
</feature>
<dbReference type="PROSITE" id="PS50012">
    <property type="entry name" value="RCC1_3"/>
    <property type="match status" value="7"/>
</dbReference>
<evidence type="ECO:0000259" key="4">
    <source>
        <dbReference type="Pfam" id="PF25390"/>
    </source>
</evidence>